<protein>
    <submittedName>
        <fullName evidence="7">Cobalt-precorrin-7 (C(5))-methyltransferase</fullName>
        <ecNumber evidence="7">2.1.1.289</ecNumber>
    </submittedName>
</protein>
<dbReference type="InterPro" id="IPR000878">
    <property type="entry name" value="4pyrrol_Mease"/>
</dbReference>
<evidence type="ECO:0000256" key="1">
    <source>
        <dbReference type="ARBA" id="ARBA00004953"/>
    </source>
</evidence>
<keyword evidence="4 7" id="KW-0808">Transferase</keyword>
<evidence type="ECO:0000313" key="8">
    <source>
        <dbReference type="Proteomes" id="UP001596190"/>
    </source>
</evidence>
<dbReference type="InterPro" id="IPR014777">
    <property type="entry name" value="4pyrrole_Mease_sub1"/>
</dbReference>
<keyword evidence="3 7" id="KW-0489">Methyltransferase</keyword>
<evidence type="ECO:0000256" key="2">
    <source>
        <dbReference type="ARBA" id="ARBA00022573"/>
    </source>
</evidence>
<name>A0ABW1T8H2_9LACO</name>
<dbReference type="RefSeq" id="WP_137630944.1">
    <property type="nucleotide sequence ID" value="NZ_BJDO01000018.1"/>
</dbReference>
<dbReference type="Gene3D" id="3.40.1010.10">
    <property type="entry name" value="Cobalt-precorrin-4 Transmethylase, Domain 1"/>
    <property type="match status" value="1"/>
</dbReference>
<dbReference type="PANTHER" id="PTHR43182">
    <property type="entry name" value="COBALT-PRECORRIN-6B C(15)-METHYLTRANSFERASE (DECARBOXYLATING)"/>
    <property type="match status" value="1"/>
</dbReference>
<reference evidence="8" key="1">
    <citation type="journal article" date="2019" name="Int. J. Syst. Evol. Microbiol.">
        <title>The Global Catalogue of Microorganisms (GCM) 10K type strain sequencing project: providing services to taxonomists for standard genome sequencing and annotation.</title>
        <authorList>
            <consortium name="The Broad Institute Genomics Platform"/>
            <consortium name="The Broad Institute Genome Sequencing Center for Infectious Disease"/>
            <person name="Wu L."/>
            <person name="Ma J."/>
        </authorList>
    </citation>
    <scope>NUCLEOTIDE SEQUENCE [LARGE SCALE GENOMIC DNA]</scope>
    <source>
        <strain evidence="8">CCM 8950</strain>
    </source>
</reference>
<sequence length="202" mass="22472">MITVLGIGPGRASLRLNGSQKWVDQADLVIGSRRQLDAFDTSQATEKLFTKLSELKQTIDDWLAAGKNVVILASGDPILYGIGNWTIAQFGRDAVRLVPGISSIQYMFNTVGLSMNDVYLTSSHGRVPDFDFLLTHRVVGMVTDSQIGPFEIGEAIKKRHLHRTILVGERLSYPDERISSYTEATVEKRDYQMNVVIIKDEG</sequence>
<comment type="pathway">
    <text evidence="1">Cofactor biosynthesis; adenosylcobalamin biosynthesis.</text>
</comment>
<dbReference type="EC" id="2.1.1.289" evidence="7"/>
<accession>A0ABW1T8H2</accession>
<feature type="domain" description="Tetrapyrrole methylase" evidence="6">
    <location>
        <begin position="1"/>
        <end position="182"/>
    </location>
</feature>
<dbReference type="CDD" id="cd11644">
    <property type="entry name" value="Precorrin-6Y-MT"/>
    <property type="match status" value="1"/>
</dbReference>
<dbReference type="PANTHER" id="PTHR43182:SF1">
    <property type="entry name" value="COBALT-PRECORRIN-7 C(5)-METHYLTRANSFERASE"/>
    <property type="match status" value="1"/>
</dbReference>
<keyword evidence="2" id="KW-0169">Cobalamin biosynthesis</keyword>
<dbReference type="InterPro" id="IPR012818">
    <property type="entry name" value="CbiE"/>
</dbReference>
<dbReference type="Pfam" id="PF00590">
    <property type="entry name" value="TP_methylase"/>
    <property type="match status" value="1"/>
</dbReference>
<dbReference type="InterPro" id="IPR014776">
    <property type="entry name" value="4pyrrole_Mease_sub2"/>
</dbReference>
<dbReference type="SUPFAM" id="SSF53790">
    <property type="entry name" value="Tetrapyrrole methylase"/>
    <property type="match status" value="1"/>
</dbReference>
<keyword evidence="5" id="KW-0949">S-adenosyl-L-methionine</keyword>
<dbReference type="NCBIfam" id="NF004456">
    <property type="entry name" value="PRK05787.1-4"/>
    <property type="match status" value="1"/>
</dbReference>
<dbReference type="Gene3D" id="3.30.950.10">
    <property type="entry name" value="Methyltransferase, Cobalt-precorrin-4 Transmethylase, Domain 2"/>
    <property type="match status" value="1"/>
</dbReference>
<gene>
    <name evidence="7" type="ORF">ACFP1H_05490</name>
</gene>
<dbReference type="GO" id="GO:0032259">
    <property type="term" value="P:methylation"/>
    <property type="evidence" value="ECO:0007669"/>
    <property type="project" value="UniProtKB-KW"/>
</dbReference>
<organism evidence="7 8">
    <name type="scientific">Secundilactobacillus hailunensis</name>
    <dbReference type="NCBI Taxonomy" id="2559923"/>
    <lineage>
        <taxon>Bacteria</taxon>
        <taxon>Bacillati</taxon>
        <taxon>Bacillota</taxon>
        <taxon>Bacilli</taxon>
        <taxon>Lactobacillales</taxon>
        <taxon>Lactobacillaceae</taxon>
        <taxon>Secundilactobacillus</taxon>
    </lineage>
</organism>
<evidence type="ECO:0000256" key="4">
    <source>
        <dbReference type="ARBA" id="ARBA00022679"/>
    </source>
</evidence>
<evidence type="ECO:0000256" key="5">
    <source>
        <dbReference type="ARBA" id="ARBA00022691"/>
    </source>
</evidence>
<evidence type="ECO:0000259" key="6">
    <source>
        <dbReference type="Pfam" id="PF00590"/>
    </source>
</evidence>
<evidence type="ECO:0000256" key="3">
    <source>
        <dbReference type="ARBA" id="ARBA00022603"/>
    </source>
</evidence>
<dbReference type="InterPro" id="IPR050714">
    <property type="entry name" value="Cobalamin_biosynth_MTase"/>
</dbReference>
<dbReference type="InterPro" id="IPR035996">
    <property type="entry name" value="4pyrrol_Methylase_sf"/>
</dbReference>
<comment type="caution">
    <text evidence="7">The sequence shown here is derived from an EMBL/GenBank/DDBJ whole genome shotgun (WGS) entry which is preliminary data.</text>
</comment>
<proteinExistence type="predicted"/>
<dbReference type="GO" id="GO:0008168">
    <property type="term" value="F:methyltransferase activity"/>
    <property type="evidence" value="ECO:0007669"/>
    <property type="project" value="UniProtKB-KW"/>
</dbReference>
<dbReference type="EMBL" id="JBHSSA010000044">
    <property type="protein sequence ID" value="MFC6254034.1"/>
    <property type="molecule type" value="Genomic_DNA"/>
</dbReference>
<keyword evidence="8" id="KW-1185">Reference proteome</keyword>
<dbReference type="NCBIfam" id="TIGR02467">
    <property type="entry name" value="CbiE"/>
    <property type="match status" value="1"/>
</dbReference>
<evidence type="ECO:0000313" key="7">
    <source>
        <dbReference type="EMBL" id="MFC6254034.1"/>
    </source>
</evidence>
<dbReference type="Proteomes" id="UP001596190">
    <property type="component" value="Unassembled WGS sequence"/>
</dbReference>